<protein>
    <submittedName>
        <fullName evidence="1">DUF3052 domain-containing protein</fullName>
    </submittedName>
</protein>
<sequence length="133" mass="14126">MAASLGFAPGQVVQEFYYDDDVDEGFRRGVVTDTGNELADLDYGDVVDGVLIWWRADDAEEEDLADVLVDALGSLDDDGGVIWVLTPKAGRPGTVPPSDVEEAAKTCGMQCTSTASAGADWSGIRLVSRGRAR</sequence>
<reference evidence="1 2" key="1">
    <citation type="submission" date="2019-08" db="EMBL/GenBank/DDBJ databases">
        <title>In-depth cultivation of the pig gut microbiome towards novel bacterial diversity and tailored functional studies.</title>
        <authorList>
            <person name="Wylensek D."/>
            <person name="Hitch T.C.A."/>
            <person name="Clavel T."/>
        </authorList>
    </citation>
    <scope>NUCLEOTIDE SEQUENCE [LARGE SCALE GENOMIC DNA]</scope>
    <source>
        <strain evidence="1 2">WB03_NA08</strain>
    </source>
</reference>
<proteinExistence type="predicted"/>
<dbReference type="Pfam" id="PF11253">
    <property type="entry name" value="DUF3052"/>
    <property type="match status" value="1"/>
</dbReference>
<organism evidence="1 2">
    <name type="scientific">Scrofimicrobium canadense</name>
    <dbReference type="NCBI Taxonomy" id="2652290"/>
    <lineage>
        <taxon>Bacteria</taxon>
        <taxon>Bacillati</taxon>
        <taxon>Actinomycetota</taxon>
        <taxon>Actinomycetes</taxon>
        <taxon>Actinomycetales</taxon>
        <taxon>Actinomycetaceae</taxon>
        <taxon>Scrofimicrobium</taxon>
    </lineage>
</organism>
<evidence type="ECO:0000313" key="1">
    <source>
        <dbReference type="EMBL" id="MSS85293.1"/>
    </source>
</evidence>
<name>A0A6N7W9Z1_9ACTO</name>
<gene>
    <name evidence="1" type="ORF">FYJ24_11110</name>
</gene>
<dbReference type="AlphaFoldDB" id="A0A6N7W9Z1"/>
<dbReference type="Proteomes" id="UP000470875">
    <property type="component" value="Unassembled WGS sequence"/>
</dbReference>
<dbReference type="InterPro" id="IPR021412">
    <property type="entry name" value="DUF3052"/>
</dbReference>
<keyword evidence="2" id="KW-1185">Reference proteome</keyword>
<dbReference type="EMBL" id="VULO01000015">
    <property type="protein sequence ID" value="MSS85293.1"/>
    <property type="molecule type" value="Genomic_DNA"/>
</dbReference>
<evidence type="ECO:0000313" key="2">
    <source>
        <dbReference type="Proteomes" id="UP000470875"/>
    </source>
</evidence>
<accession>A0A6N7W9Z1</accession>
<dbReference type="RefSeq" id="WP_318656680.1">
    <property type="nucleotide sequence ID" value="NZ_VULO01000015.1"/>
</dbReference>
<comment type="caution">
    <text evidence="1">The sequence shown here is derived from an EMBL/GenBank/DDBJ whole genome shotgun (WGS) entry which is preliminary data.</text>
</comment>